<dbReference type="InterPro" id="IPR051507">
    <property type="entry name" value="PcG_RING_finger"/>
</dbReference>
<protein>
    <recommendedName>
        <fullName evidence="8">RING-type domain-containing protein</fullName>
    </recommendedName>
</protein>
<organism evidence="9 10">
    <name type="scientific">Phytophthora oleae</name>
    <dbReference type="NCBI Taxonomy" id="2107226"/>
    <lineage>
        <taxon>Eukaryota</taxon>
        <taxon>Sar</taxon>
        <taxon>Stramenopiles</taxon>
        <taxon>Oomycota</taxon>
        <taxon>Peronosporomycetes</taxon>
        <taxon>Peronosporales</taxon>
        <taxon>Peronosporaceae</taxon>
        <taxon>Phytophthora</taxon>
    </lineage>
</organism>
<dbReference type="InterPro" id="IPR001841">
    <property type="entry name" value="Znf_RING"/>
</dbReference>
<dbReference type="SUPFAM" id="SSF57850">
    <property type="entry name" value="RING/U-box"/>
    <property type="match status" value="1"/>
</dbReference>
<evidence type="ECO:0000313" key="10">
    <source>
        <dbReference type="Proteomes" id="UP001632037"/>
    </source>
</evidence>
<comment type="caution">
    <text evidence="9">The sequence shown here is derived from an EMBL/GenBank/DDBJ whole genome shotgun (WGS) entry which is preliminary data.</text>
</comment>
<keyword evidence="5" id="KW-0539">Nucleus</keyword>
<name>A0ABD3FZI7_9STRA</name>
<evidence type="ECO:0000256" key="7">
    <source>
        <dbReference type="SAM" id="MobiDB-lite"/>
    </source>
</evidence>
<keyword evidence="10" id="KW-1185">Reference proteome</keyword>
<evidence type="ECO:0000259" key="8">
    <source>
        <dbReference type="PROSITE" id="PS50089"/>
    </source>
</evidence>
<evidence type="ECO:0000313" key="9">
    <source>
        <dbReference type="EMBL" id="KAL3672208.1"/>
    </source>
</evidence>
<dbReference type="AlphaFoldDB" id="A0ABD3FZI7"/>
<dbReference type="PROSITE" id="PS50089">
    <property type="entry name" value="ZF_RING_2"/>
    <property type="match status" value="1"/>
</dbReference>
<comment type="subcellular location">
    <subcellularLocation>
        <location evidence="1">Nucleus</location>
    </subcellularLocation>
</comment>
<dbReference type="PROSITE" id="PS00518">
    <property type="entry name" value="ZF_RING_1"/>
    <property type="match status" value="1"/>
</dbReference>
<keyword evidence="4" id="KW-0862">Zinc</keyword>
<feature type="domain" description="RING-type" evidence="8">
    <location>
        <begin position="44"/>
        <end position="85"/>
    </location>
</feature>
<dbReference type="EMBL" id="JBIMZQ010000004">
    <property type="protein sequence ID" value="KAL3672208.1"/>
    <property type="molecule type" value="Genomic_DNA"/>
</dbReference>
<reference evidence="9 10" key="1">
    <citation type="submission" date="2024-09" db="EMBL/GenBank/DDBJ databases">
        <title>Genome sequencing and assembly of Phytophthora oleae, isolate VK10A, causative agent of rot of olive drupes.</title>
        <authorList>
            <person name="Conti Taguali S."/>
            <person name="Riolo M."/>
            <person name="La Spada F."/>
            <person name="Cacciola S.O."/>
            <person name="Dionisio G."/>
        </authorList>
    </citation>
    <scope>NUCLEOTIDE SEQUENCE [LARGE SCALE GENOMIC DNA]</scope>
    <source>
        <strain evidence="9 10">VK10A</strain>
    </source>
</reference>
<evidence type="ECO:0000256" key="1">
    <source>
        <dbReference type="ARBA" id="ARBA00004123"/>
    </source>
</evidence>
<dbReference type="Pfam" id="PF00097">
    <property type="entry name" value="zf-C3HC4"/>
    <property type="match status" value="1"/>
</dbReference>
<keyword evidence="3 6" id="KW-0863">Zinc-finger</keyword>
<gene>
    <name evidence="9" type="ORF">V7S43_002870</name>
</gene>
<dbReference type="InterPro" id="IPR032443">
    <property type="entry name" value="RAWUL"/>
</dbReference>
<evidence type="ECO:0000256" key="2">
    <source>
        <dbReference type="ARBA" id="ARBA00022723"/>
    </source>
</evidence>
<dbReference type="InterPro" id="IPR018957">
    <property type="entry name" value="Znf_C3HC4_RING-type"/>
</dbReference>
<keyword evidence="2" id="KW-0479">Metal-binding</keyword>
<dbReference type="CDD" id="cd16102">
    <property type="entry name" value="RAWUL_PCGF_like"/>
    <property type="match status" value="1"/>
</dbReference>
<evidence type="ECO:0000256" key="5">
    <source>
        <dbReference type="ARBA" id="ARBA00023242"/>
    </source>
</evidence>
<dbReference type="Gene3D" id="3.30.40.10">
    <property type="entry name" value="Zinc/RING finger domain, C3HC4 (zinc finger)"/>
    <property type="match status" value="1"/>
</dbReference>
<dbReference type="SMART" id="SM00184">
    <property type="entry name" value="RING"/>
    <property type="match status" value="1"/>
</dbReference>
<evidence type="ECO:0000256" key="4">
    <source>
        <dbReference type="ARBA" id="ARBA00022833"/>
    </source>
</evidence>
<dbReference type="Gene3D" id="3.10.20.90">
    <property type="entry name" value="Phosphatidylinositol 3-kinase Catalytic Subunit, Chain A, domain 1"/>
    <property type="match status" value="1"/>
</dbReference>
<evidence type="ECO:0000256" key="3">
    <source>
        <dbReference type="ARBA" id="ARBA00022771"/>
    </source>
</evidence>
<dbReference type="GO" id="GO:0008270">
    <property type="term" value="F:zinc ion binding"/>
    <property type="evidence" value="ECO:0007669"/>
    <property type="project" value="UniProtKB-KW"/>
</dbReference>
<dbReference type="PANTHER" id="PTHR45893">
    <property type="entry name" value="POLYCOMB GROUP RING FINGER PROTEIN"/>
    <property type="match status" value="1"/>
</dbReference>
<evidence type="ECO:0000256" key="6">
    <source>
        <dbReference type="PROSITE-ProRule" id="PRU00175"/>
    </source>
</evidence>
<proteinExistence type="predicted"/>
<dbReference type="Proteomes" id="UP001632037">
    <property type="component" value="Unassembled WGS sequence"/>
</dbReference>
<dbReference type="InterPro" id="IPR013083">
    <property type="entry name" value="Znf_RING/FYVE/PHD"/>
</dbReference>
<dbReference type="GO" id="GO:0005634">
    <property type="term" value="C:nucleus"/>
    <property type="evidence" value="ECO:0007669"/>
    <property type="project" value="UniProtKB-SubCell"/>
</dbReference>
<sequence length="255" mass="29248">MASNSPTLSEELAPSPDGASCDVLFIEARTVNVRMADINEFFTCKLCKGYFREPYTSKECLHTFCYGCIRGHYVYYPELNTCPTCGVKLGARPWSYFIPDPAMKELGEKLLPDYTEKEESEEREYYEGLSIKRKQPDTPQETQPSAPKISRSLGPSPGNMIRFELHPQRGPDVPLFLSLRKLEAPCMLTQSLLKIMYVRKYLAKKVKVSKAEEIEILCNGTVVGPEYSLEFIRRTRWKNTDSKMILEYRRQLVAS</sequence>
<accession>A0ABD3FZI7</accession>
<feature type="region of interest" description="Disordered" evidence="7">
    <location>
        <begin position="127"/>
        <end position="155"/>
    </location>
</feature>
<dbReference type="InterPro" id="IPR017907">
    <property type="entry name" value="Znf_RING_CS"/>
</dbReference>
<dbReference type="Pfam" id="PF16207">
    <property type="entry name" value="RAWUL"/>
    <property type="match status" value="1"/>
</dbReference>